<dbReference type="EMBL" id="LAZR01013617">
    <property type="protein sequence ID" value="KKM21134.1"/>
    <property type="molecule type" value="Genomic_DNA"/>
</dbReference>
<name>A0A0F9IMW2_9ZZZZ</name>
<evidence type="ECO:0000313" key="1">
    <source>
        <dbReference type="EMBL" id="KKM21134.1"/>
    </source>
</evidence>
<gene>
    <name evidence="1" type="ORF">LCGC14_1638480</name>
</gene>
<evidence type="ECO:0008006" key="2">
    <source>
        <dbReference type="Google" id="ProtNLM"/>
    </source>
</evidence>
<organism evidence="1">
    <name type="scientific">marine sediment metagenome</name>
    <dbReference type="NCBI Taxonomy" id="412755"/>
    <lineage>
        <taxon>unclassified sequences</taxon>
        <taxon>metagenomes</taxon>
        <taxon>ecological metagenomes</taxon>
    </lineage>
</organism>
<reference evidence="1" key="1">
    <citation type="journal article" date="2015" name="Nature">
        <title>Complex archaea that bridge the gap between prokaryotes and eukaryotes.</title>
        <authorList>
            <person name="Spang A."/>
            <person name="Saw J.H."/>
            <person name="Jorgensen S.L."/>
            <person name="Zaremba-Niedzwiedzka K."/>
            <person name="Martijn J."/>
            <person name="Lind A.E."/>
            <person name="van Eijk R."/>
            <person name="Schleper C."/>
            <person name="Guy L."/>
            <person name="Ettema T.J."/>
        </authorList>
    </citation>
    <scope>NUCLEOTIDE SEQUENCE</scope>
</reference>
<accession>A0A0F9IMW2</accession>
<proteinExistence type="predicted"/>
<comment type="caution">
    <text evidence="1">The sequence shown here is derived from an EMBL/GenBank/DDBJ whole genome shotgun (WGS) entry which is preliminary data.</text>
</comment>
<dbReference type="AlphaFoldDB" id="A0A0F9IMW2"/>
<protein>
    <recommendedName>
        <fullName evidence="2">N-acetyltransferase domain-containing protein</fullName>
    </recommendedName>
</protein>
<sequence>MEKKFSDLKFVRINNQGTSPEIIDMVFRQIPKKLFEQVKDVEFNIDLLYQAPSRFISNANTMFYVLTNDTDIIKGILWAYVNILTEKIQVNILSIDKEYQFSDAIEKTLEFIRSWQGENENLKIQIVTIRTKAYEEAGFEKSKHILMEI</sequence>